<feature type="region of interest" description="Disordered" evidence="1">
    <location>
        <begin position="1"/>
        <end position="27"/>
    </location>
</feature>
<dbReference type="Proteomes" id="UP001597368">
    <property type="component" value="Unassembled WGS sequence"/>
</dbReference>
<dbReference type="InterPro" id="IPR012551">
    <property type="entry name" value="DUF1707_SHOCT-like"/>
</dbReference>
<dbReference type="Pfam" id="PF08044">
    <property type="entry name" value="DUF1707"/>
    <property type="match status" value="1"/>
</dbReference>
<feature type="domain" description="DUF1707" evidence="2">
    <location>
        <begin position="18"/>
        <end position="70"/>
    </location>
</feature>
<evidence type="ECO:0000313" key="5">
    <source>
        <dbReference type="Proteomes" id="UP001597368"/>
    </source>
</evidence>
<evidence type="ECO:0000259" key="2">
    <source>
        <dbReference type="Pfam" id="PF08044"/>
    </source>
</evidence>
<evidence type="ECO:0000256" key="1">
    <source>
        <dbReference type="SAM" id="MobiDB-lite"/>
    </source>
</evidence>
<feature type="domain" description="Cell wall-active antibiotics response LiaF-like C-terminal" evidence="3">
    <location>
        <begin position="106"/>
        <end position="161"/>
    </location>
</feature>
<proteinExistence type="predicted"/>
<dbReference type="InterPro" id="IPR024425">
    <property type="entry name" value="LiaF-like_C"/>
</dbReference>
<dbReference type="EMBL" id="JBHUFV010000046">
    <property type="protein sequence ID" value="MFD1935691.1"/>
    <property type="molecule type" value="Genomic_DNA"/>
</dbReference>
<gene>
    <name evidence="4" type="ORF">ACFSKW_29895</name>
</gene>
<accession>A0ABW4T233</accession>
<feature type="compositionally biased region" description="Basic and acidic residues" evidence="1">
    <location>
        <begin position="9"/>
        <end position="27"/>
    </location>
</feature>
<dbReference type="PANTHER" id="PTHR40763:SF4">
    <property type="entry name" value="DUF1707 DOMAIN-CONTAINING PROTEIN"/>
    <property type="match status" value="1"/>
</dbReference>
<comment type="caution">
    <text evidence="4">The sequence shown here is derived from an EMBL/GenBank/DDBJ whole genome shotgun (WGS) entry which is preliminary data.</text>
</comment>
<dbReference type="RefSeq" id="WP_379575807.1">
    <property type="nucleotide sequence ID" value="NZ_JBHUFV010000046.1"/>
</dbReference>
<dbReference type="PANTHER" id="PTHR40763">
    <property type="entry name" value="MEMBRANE PROTEIN-RELATED"/>
    <property type="match status" value="1"/>
</dbReference>
<keyword evidence="5" id="KW-1185">Reference proteome</keyword>
<sequence length="208" mass="22911">MTGLNMMEHPGRTEDQQVRASDHERDRAADRVRVAAADGRIDLAELDTRLTRIYEAKTHADLERVCRDLPEPGRTDLLVVDQQPTSRFALGLFGGFEHEGQWVVPRRFSVVSMFGGGRIDLSEAAFTAHETRIRALALWGGTEIVVPDDIEVKVRGLGLFGLFGKRGTRRGKPGAPRIVISGLAMFGAVVIRTRRQATRGGLTDRPAA</sequence>
<dbReference type="Pfam" id="PF09922">
    <property type="entry name" value="LiaF-like_C"/>
    <property type="match status" value="1"/>
</dbReference>
<organism evidence="4 5">
    <name type="scientific">Nonomuraea mangrovi</name>
    <dbReference type="NCBI Taxonomy" id="2316207"/>
    <lineage>
        <taxon>Bacteria</taxon>
        <taxon>Bacillati</taxon>
        <taxon>Actinomycetota</taxon>
        <taxon>Actinomycetes</taxon>
        <taxon>Streptosporangiales</taxon>
        <taxon>Streptosporangiaceae</taxon>
        <taxon>Nonomuraea</taxon>
    </lineage>
</organism>
<name>A0ABW4T233_9ACTN</name>
<evidence type="ECO:0000259" key="3">
    <source>
        <dbReference type="Pfam" id="PF09922"/>
    </source>
</evidence>
<reference evidence="5" key="1">
    <citation type="journal article" date="2019" name="Int. J. Syst. Evol. Microbiol.">
        <title>The Global Catalogue of Microorganisms (GCM) 10K type strain sequencing project: providing services to taxonomists for standard genome sequencing and annotation.</title>
        <authorList>
            <consortium name="The Broad Institute Genomics Platform"/>
            <consortium name="The Broad Institute Genome Sequencing Center for Infectious Disease"/>
            <person name="Wu L."/>
            <person name="Ma J."/>
        </authorList>
    </citation>
    <scope>NUCLEOTIDE SEQUENCE [LARGE SCALE GENOMIC DNA]</scope>
    <source>
        <strain evidence="5">ICMP 6774ER</strain>
    </source>
</reference>
<protein>
    <submittedName>
        <fullName evidence="4">DUF1707 domain-containing protein</fullName>
    </submittedName>
</protein>
<evidence type="ECO:0000313" key="4">
    <source>
        <dbReference type="EMBL" id="MFD1935691.1"/>
    </source>
</evidence>